<dbReference type="PANTHER" id="PTHR11802">
    <property type="entry name" value="SERINE PROTEASE FAMILY S10 SERINE CARBOXYPEPTIDASE"/>
    <property type="match status" value="1"/>
</dbReference>
<reference evidence="7 8" key="2">
    <citation type="submission" date="2015-05" db="EMBL/GenBank/DDBJ databases">
        <authorList>
            <person name="Morales-Cruz A."/>
            <person name="Amrine K.C."/>
            <person name="Cantu D."/>
        </authorList>
    </citation>
    <scope>NUCLEOTIDE SEQUENCE [LARGE SCALE GENOMIC DNA]</scope>
    <source>
        <strain evidence="7">DA912</strain>
    </source>
</reference>
<feature type="signal peptide" evidence="6">
    <location>
        <begin position="1"/>
        <end position="19"/>
    </location>
</feature>
<feature type="chain" id="PRO_5005117701" description="Carboxypeptidase" evidence="6">
    <location>
        <begin position="20"/>
        <end position="551"/>
    </location>
</feature>
<dbReference type="PANTHER" id="PTHR11802:SF116">
    <property type="entry name" value="CARBOXYPEPTIDASE"/>
    <property type="match status" value="1"/>
</dbReference>
<dbReference type="SUPFAM" id="SSF53474">
    <property type="entry name" value="alpha/beta-Hydrolases"/>
    <property type="match status" value="1"/>
</dbReference>
<dbReference type="PRINTS" id="PR00724">
    <property type="entry name" value="CRBOXYPTASEC"/>
</dbReference>
<dbReference type="OrthoDB" id="443318at2759"/>
<comment type="caution">
    <text evidence="7">The sequence shown here is derived from an EMBL/GenBank/DDBJ whole genome shotgun (WGS) entry which is preliminary data.</text>
</comment>
<dbReference type="InterPro" id="IPR029058">
    <property type="entry name" value="AB_hydrolase_fold"/>
</dbReference>
<reference evidence="7 8" key="1">
    <citation type="submission" date="2015-05" db="EMBL/GenBank/DDBJ databases">
        <title>Distinctive expansion of gene families associated with plant cell wall degradation and secondary metabolism in the genomes of grapevine trunk pathogens.</title>
        <authorList>
            <person name="Lawrence D.P."/>
            <person name="Travadon R."/>
            <person name="Rolshausen P.E."/>
            <person name="Baumgartner K."/>
        </authorList>
    </citation>
    <scope>NUCLEOTIDE SEQUENCE [LARGE SCALE GENOMIC DNA]</scope>
    <source>
        <strain evidence="7">DA912</strain>
    </source>
</reference>
<keyword evidence="5" id="KW-0325">Glycoprotein</keyword>
<gene>
    <name evidence="7" type="ORF">UCDDA912_g09223</name>
</gene>
<evidence type="ECO:0000256" key="4">
    <source>
        <dbReference type="ARBA" id="ARBA00022801"/>
    </source>
</evidence>
<evidence type="ECO:0000256" key="1">
    <source>
        <dbReference type="ARBA" id="ARBA00009431"/>
    </source>
</evidence>
<evidence type="ECO:0000313" key="7">
    <source>
        <dbReference type="EMBL" id="KKY30842.1"/>
    </source>
</evidence>
<dbReference type="STRING" id="1214573.A0A0G2F825"/>
<dbReference type="GO" id="GO:0004185">
    <property type="term" value="F:serine-type carboxypeptidase activity"/>
    <property type="evidence" value="ECO:0007669"/>
    <property type="project" value="UniProtKB-UniRule"/>
</dbReference>
<dbReference type="EMBL" id="LCUC01000441">
    <property type="protein sequence ID" value="KKY30842.1"/>
    <property type="molecule type" value="Genomic_DNA"/>
</dbReference>
<keyword evidence="3 6" id="KW-0645">Protease</keyword>
<keyword evidence="6" id="KW-0732">Signal</keyword>
<dbReference type="Gene3D" id="3.40.50.1820">
    <property type="entry name" value="alpha/beta hydrolase"/>
    <property type="match status" value="1"/>
</dbReference>
<keyword evidence="8" id="KW-1185">Reference proteome</keyword>
<dbReference type="Proteomes" id="UP000034680">
    <property type="component" value="Unassembled WGS sequence"/>
</dbReference>
<dbReference type="PROSITE" id="PS00560">
    <property type="entry name" value="CARBOXYPEPT_SER_HIS"/>
    <property type="match status" value="1"/>
</dbReference>
<evidence type="ECO:0000256" key="6">
    <source>
        <dbReference type="RuleBase" id="RU361156"/>
    </source>
</evidence>
<dbReference type="PROSITE" id="PS00131">
    <property type="entry name" value="CARBOXYPEPT_SER_SER"/>
    <property type="match status" value="1"/>
</dbReference>
<dbReference type="Pfam" id="PF00450">
    <property type="entry name" value="Peptidase_S10"/>
    <property type="match status" value="1"/>
</dbReference>
<evidence type="ECO:0000256" key="3">
    <source>
        <dbReference type="ARBA" id="ARBA00022670"/>
    </source>
</evidence>
<comment type="similarity">
    <text evidence="1 6">Belongs to the peptidase S10 family.</text>
</comment>
<dbReference type="AlphaFoldDB" id="A0A0G2F825"/>
<dbReference type="InterPro" id="IPR033124">
    <property type="entry name" value="Ser_caboxypep_his_AS"/>
</dbReference>
<name>A0A0G2F825_9PEZI</name>
<evidence type="ECO:0000256" key="5">
    <source>
        <dbReference type="ARBA" id="ARBA00023180"/>
    </source>
</evidence>
<keyword evidence="4 6" id="KW-0378">Hydrolase</keyword>
<proteinExistence type="inferred from homology"/>
<dbReference type="InterPro" id="IPR001563">
    <property type="entry name" value="Peptidase_S10"/>
</dbReference>
<sequence length="551" mass="60190">MLFPKLLLNALGGATVAFSAVVPLRGEAPVAGQLCIEANGRLEKKAPSRDPPFLTSKSQKFVVNGTGVPEVDFDLGESYAGRLPITVPDAINGSSDNELFFWFFPSKNPAASNEITVWLNGGPGCSSLGGLLQENGPFLWQPGTYSPHRNPFSWTNLTNMVWIDQPVGTGLSSAEPGAGKLVKGEHDVATQFAGFWKNFIDTFDMHGYDVYLTGESYAGMFVPYIANHFLEQMDDEYYKVKGIQINDPAIGSLPIMEHAASVQYLNKYSSYFNLNDTFTETINERAKDCGYTAFMEEALTFPPNGTLAFPDSVNVTDVLDDDCRLWLDIATAALYVNPCFNPYHISESCPFPSNELGFPSLGWGPNNYFNRSDVQNALNVHGPRVDFRMCKADDFGLDSSEPATFGALPSVIERTGNVIVAVGELDFLITSNGTLAVINNMTWQGTQGFEESPFSENFYVPYNPTIYPALNETLSQKHIPSIPVGIVGGGGWYGKTHTERGLTFVTVALSGHEIPQHAPGAAYRQLEFLLGRVDNLTSIGEFTTAGNCDWS</sequence>
<dbReference type="InterPro" id="IPR018202">
    <property type="entry name" value="Ser_caboxypep_ser_AS"/>
</dbReference>
<dbReference type="GO" id="GO:0006508">
    <property type="term" value="P:proteolysis"/>
    <property type="evidence" value="ECO:0007669"/>
    <property type="project" value="UniProtKB-KW"/>
</dbReference>
<dbReference type="EC" id="3.4.16.-" evidence="6"/>
<protein>
    <recommendedName>
        <fullName evidence="6">Carboxypeptidase</fullName>
        <ecNumber evidence="6">3.4.16.-</ecNumber>
    </recommendedName>
</protein>
<accession>A0A0G2F825</accession>
<organism evidence="7 8">
    <name type="scientific">Diaporthe ampelina</name>
    <dbReference type="NCBI Taxonomy" id="1214573"/>
    <lineage>
        <taxon>Eukaryota</taxon>
        <taxon>Fungi</taxon>
        <taxon>Dikarya</taxon>
        <taxon>Ascomycota</taxon>
        <taxon>Pezizomycotina</taxon>
        <taxon>Sordariomycetes</taxon>
        <taxon>Sordariomycetidae</taxon>
        <taxon>Diaporthales</taxon>
        <taxon>Diaporthaceae</taxon>
        <taxon>Diaporthe</taxon>
    </lineage>
</organism>
<keyword evidence="2 6" id="KW-0121">Carboxypeptidase</keyword>
<evidence type="ECO:0000313" key="8">
    <source>
        <dbReference type="Proteomes" id="UP000034680"/>
    </source>
</evidence>
<evidence type="ECO:0000256" key="2">
    <source>
        <dbReference type="ARBA" id="ARBA00022645"/>
    </source>
</evidence>